<evidence type="ECO:0000256" key="2">
    <source>
        <dbReference type="ARBA" id="ARBA00004651"/>
    </source>
</evidence>
<evidence type="ECO:0000256" key="3">
    <source>
        <dbReference type="ARBA" id="ARBA00008295"/>
    </source>
</evidence>
<keyword evidence="7" id="KW-0965">Cell junction</keyword>
<feature type="transmembrane region" description="Helical" evidence="10">
    <location>
        <begin position="7"/>
        <end position="27"/>
    </location>
</feature>
<evidence type="ECO:0000313" key="12">
    <source>
        <dbReference type="Proteomes" id="UP000694397"/>
    </source>
</evidence>
<evidence type="ECO:0000256" key="1">
    <source>
        <dbReference type="ARBA" id="ARBA00004435"/>
    </source>
</evidence>
<dbReference type="GO" id="GO:0005886">
    <property type="term" value="C:plasma membrane"/>
    <property type="evidence" value="ECO:0007669"/>
    <property type="project" value="UniProtKB-SubCell"/>
</dbReference>
<evidence type="ECO:0000256" key="7">
    <source>
        <dbReference type="ARBA" id="ARBA00022949"/>
    </source>
</evidence>
<dbReference type="AlphaFoldDB" id="A0A8C9RA86"/>
<dbReference type="Ensembl" id="ENSSFOT00015008886.2">
    <property type="protein sequence ID" value="ENSSFOP00015008762.2"/>
    <property type="gene ID" value="ENSSFOG00015005733.2"/>
</dbReference>
<evidence type="ECO:0000256" key="8">
    <source>
        <dbReference type="ARBA" id="ARBA00022989"/>
    </source>
</evidence>
<dbReference type="Gene3D" id="1.20.140.150">
    <property type="match status" value="1"/>
</dbReference>
<dbReference type="InterPro" id="IPR006187">
    <property type="entry name" value="Claudin"/>
</dbReference>
<sequence>MALQMLVIILAIIGWLGVIIMCALPVWKVTAFIGANIMQCKIYDSMLSLSQDLQAARALIVISIVAAFVGILLSIHMMMIIKRITVSAIKLKVRLATETKVNCIMLCIASRLGQ</sequence>
<protein>
    <submittedName>
        <fullName evidence="11">Claudin 4</fullName>
    </submittedName>
</protein>
<reference evidence="11 12" key="1">
    <citation type="submission" date="2019-04" db="EMBL/GenBank/DDBJ databases">
        <authorList>
            <consortium name="Wellcome Sanger Institute Data Sharing"/>
        </authorList>
    </citation>
    <scope>NUCLEOTIDE SEQUENCE [LARGE SCALE GENOMIC DNA]</scope>
</reference>
<evidence type="ECO:0000256" key="9">
    <source>
        <dbReference type="ARBA" id="ARBA00023136"/>
    </source>
</evidence>
<dbReference type="PANTHER" id="PTHR12002">
    <property type="entry name" value="CLAUDIN"/>
    <property type="match status" value="1"/>
</dbReference>
<dbReference type="GO" id="GO:0005198">
    <property type="term" value="F:structural molecule activity"/>
    <property type="evidence" value="ECO:0007669"/>
    <property type="project" value="InterPro"/>
</dbReference>
<comment type="subcellular location">
    <subcellularLocation>
        <location evidence="1">Cell junction</location>
        <location evidence="1">Tight junction</location>
    </subcellularLocation>
    <subcellularLocation>
        <location evidence="2">Cell membrane</location>
        <topology evidence="2">Multi-pass membrane protein</topology>
    </subcellularLocation>
</comment>
<evidence type="ECO:0000313" key="11">
    <source>
        <dbReference type="Ensembl" id="ENSSFOP00015008762.2"/>
    </source>
</evidence>
<feature type="transmembrane region" description="Helical" evidence="10">
    <location>
        <begin position="55"/>
        <end position="75"/>
    </location>
</feature>
<comment type="similarity">
    <text evidence="3">Belongs to the claudin family.</text>
</comment>
<keyword evidence="6 10" id="KW-0812">Transmembrane</keyword>
<reference evidence="11" key="2">
    <citation type="submission" date="2025-08" db="UniProtKB">
        <authorList>
            <consortium name="Ensembl"/>
        </authorList>
    </citation>
    <scope>IDENTIFICATION</scope>
</reference>
<accession>A0A8C9RA86</accession>
<reference evidence="11" key="3">
    <citation type="submission" date="2025-09" db="UniProtKB">
        <authorList>
            <consortium name="Ensembl"/>
        </authorList>
    </citation>
    <scope>IDENTIFICATION</scope>
</reference>
<keyword evidence="5" id="KW-1003">Cell membrane</keyword>
<evidence type="ECO:0000256" key="5">
    <source>
        <dbReference type="ARBA" id="ARBA00022475"/>
    </source>
</evidence>
<keyword evidence="4" id="KW-0796">Tight junction</keyword>
<dbReference type="GeneTree" id="ENSGT00940000154762"/>
<organism evidence="11 12">
    <name type="scientific">Scleropages formosus</name>
    <name type="common">Asian bonytongue</name>
    <name type="synonym">Osteoglossum formosum</name>
    <dbReference type="NCBI Taxonomy" id="113540"/>
    <lineage>
        <taxon>Eukaryota</taxon>
        <taxon>Metazoa</taxon>
        <taxon>Chordata</taxon>
        <taxon>Craniata</taxon>
        <taxon>Vertebrata</taxon>
        <taxon>Euteleostomi</taxon>
        <taxon>Actinopterygii</taxon>
        <taxon>Neopterygii</taxon>
        <taxon>Teleostei</taxon>
        <taxon>Osteoglossocephala</taxon>
        <taxon>Osteoglossomorpha</taxon>
        <taxon>Osteoglossiformes</taxon>
        <taxon>Osteoglossidae</taxon>
        <taxon>Scleropages</taxon>
    </lineage>
</organism>
<name>A0A8C9RA86_SCLFO</name>
<proteinExistence type="inferred from homology"/>
<evidence type="ECO:0000256" key="4">
    <source>
        <dbReference type="ARBA" id="ARBA00022427"/>
    </source>
</evidence>
<dbReference type="OrthoDB" id="8830244at2759"/>
<evidence type="ECO:0000256" key="6">
    <source>
        <dbReference type="ARBA" id="ARBA00022692"/>
    </source>
</evidence>
<keyword evidence="8 10" id="KW-1133">Transmembrane helix</keyword>
<evidence type="ECO:0000256" key="10">
    <source>
        <dbReference type="SAM" id="Phobius"/>
    </source>
</evidence>
<dbReference type="GO" id="GO:0005923">
    <property type="term" value="C:bicellular tight junction"/>
    <property type="evidence" value="ECO:0007669"/>
    <property type="project" value="UniProtKB-SubCell"/>
</dbReference>
<keyword evidence="9 10" id="KW-0472">Membrane</keyword>
<keyword evidence="12" id="KW-1185">Reference proteome</keyword>
<dbReference type="Proteomes" id="UP000694397">
    <property type="component" value="Chromosome 4"/>
</dbReference>